<proteinExistence type="predicted"/>
<dbReference type="AlphaFoldDB" id="A0A396IL50"/>
<dbReference type="PANTHER" id="PTHR33983:SF1">
    <property type="entry name" value="OS07G0185900 PROTEIN"/>
    <property type="match status" value="1"/>
</dbReference>
<dbReference type="EMBL" id="PSQE01000003">
    <property type="protein sequence ID" value="RHN66329.1"/>
    <property type="molecule type" value="Genomic_DNA"/>
</dbReference>
<organism evidence="1">
    <name type="scientific">Medicago truncatula</name>
    <name type="common">Barrel medic</name>
    <name type="synonym">Medicago tribuloides</name>
    <dbReference type="NCBI Taxonomy" id="3880"/>
    <lineage>
        <taxon>Eukaryota</taxon>
        <taxon>Viridiplantae</taxon>
        <taxon>Streptophyta</taxon>
        <taxon>Embryophyta</taxon>
        <taxon>Tracheophyta</taxon>
        <taxon>Spermatophyta</taxon>
        <taxon>Magnoliopsida</taxon>
        <taxon>eudicotyledons</taxon>
        <taxon>Gunneridae</taxon>
        <taxon>Pentapetalae</taxon>
        <taxon>rosids</taxon>
        <taxon>fabids</taxon>
        <taxon>Fabales</taxon>
        <taxon>Fabaceae</taxon>
        <taxon>Papilionoideae</taxon>
        <taxon>50 kb inversion clade</taxon>
        <taxon>NPAAA clade</taxon>
        <taxon>Hologalegina</taxon>
        <taxon>IRL clade</taxon>
        <taxon>Trifolieae</taxon>
        <taxon>Medicago</taxon>
    </lineage>
</organism>
<sequence>MTLPHYKYTQTTPSVFTTHSLSYKCLSSSYNTNPFFHFSSIFFSFIDSFQLKEEKIGFFFFFFQFFFSEMGKWVEIVDQGMRIVARSYSNCPQTGRKFYHPPPHSEGGAAVNGCGGGGKSSGGFGGSSLDVILYSV</sequence>
<evidence type="ECO:0000313" key="1">
    <source>
        <dbReference type="EMBL" id="RHN66329.1"/>
    </source>
</evidence>
<dbReference type="Proteomes" id="UP000265566">
    <property type="component" value="Chromosome 3"/>
</dbReference>
<accession>A0A396IL50</accession>
<reference evidence="1" key="1">
    <citation type="journal article" date="2018" name="Nat. Plants">
        <title>Whole-genome landscape of Medicago truncatula symbiotic genes.</title>
        <authorList>
            <person name="Pecrix Y."/>
            <person name="Gamas P."/>
            <person name="Carrere S."/>
        </authorList>
    </citation>
    <scope>NUCLEOTIDE SEQUENCE</scope>
    <source>
        <tissue evidence="1">Leaves</tissue>
    </source>
</reference>
<gene>
    <name evidence="1" type="ORF">MtrunA17_Chr3g0089731</name>
</gene>
<dbReference type="PANTHER" id="PTHR33983">
    <property type="entry name" value="OS07G0185900 PROTEIN"/>
    <property type="match status" value="1"/>
</dbReference>
<comment type="caution">
    <text evidence="1">The sequence shown here is derived from an EMBL/GenBank/DDBJ whole genome shotgun (WGS) entry which is preliminary data.</text>
</comment>
<protein>
    <submittedName>
        <fullName evidence="1">Uncharacterized protein</fullName>
    </submittedName>
</protein>
<name>A0A396IL50_MEDTR</name>
<dbReference type="Gramene" id="rna14289">
    <property type="protein sequence ID" value="RHN66329.1"/>
    <property type="gene ID" value="gene14289"/>
</dbReference>